<name>A0A1H7MIY3_9GAMM</name>
<evidence type="ECO:0000259" key="1">
    <source>
        <dbReference type="Pfam" id="PF11726"/>
    </source>
</evidence>
<gene>
    <name evidence="2" type="ORF">SAMN05216214_10891</name>
</gene>
<dbReference type="RefSeq" id="WP_074867495.1">
    <property type="nucleotide sequence ID" value="NZ_FOAS01000008.1"/>
</dbReference>
<protein>
    <recommendedName>
        <fullName evidence="1">YagK/YfjJ C-terminal domain-containing protein</fullName>
    </recommendedName>
</protein>
<dbReference type="Proteomes" id="UP000185766">
    <property type="component" value="Unassembled WGS sequence"/>
</dbReference>
<dbReference type="InterPro" id="IPR057271">
    <property type="entry name" value="YagK_YfjJ_C"/>
</dbReference>
<accession>A0A1H7MIY3</accession>
<dbReference type="EMBL" id="FOAS01000008">
    <property type="protein sequence ID" value="SEL11256.1"/>
    <property type="molecule type" value="Genomic_DNA"/>
</dbReference>
<organism evidence="2 3">
    <name type="scientific">Atopomonas hussainii</name>
    <dbReference type="NCBI Taxonomy" id="1429083"/>
    <lineage>
        <taxon>Bacteria</taxon>
        <taxon>Pseudomonadati</taxon>
        <taxon>Pseudomonadota</taxon>
        <taxon>Gammaproteobacteria</taxon>
        <taxon>Pseudomonadales</taxon>
        <taxon>Pseudomonadaceae</taxon>
        <taxon>Atopomonas</taxon>
    </lineage>
</organism>
<dbReference type="Pfam" id="PF11726">
    <property type="entry name" value="YagK_YfjJ_C"/>
    <property type="match status" value="1"/>
</dbReference>
<sequence length="217" mass="24472">MRHPFNHNLTLTDAAEYQGLSLMAHKGPFVESYLQASLSTLEQAMASHPRLFVIRFDLRYPRDMQADQFTGNEVITRFFSSLKAKIKHNRKQAKGNCVYAHETDVRYVWARELGQDGKPHYHVLLMLNRDAFHALGSYRSSGMNTYKRIVAAWASALGLASADDAEGLVHVPANGVWYLDQGDTDTLNDVFHRASYLCKAHTKHYGQGSHGFGVSRT</sequence>
<proteinExistence type="predicted"/>
<evidence type="ECO:0000313" key="2">
    <source>
        <dbReference type="EMBL" id="SEL11256.1"/>
    </source>
</evidence>
<dbReference type="AlphaFoldDB" id="A0A1H7MIY3"/>
<reference evidence="2 3" key="1">
    <citation type="submission" date="2016-10" db="EMBL/GenBank/DDBJ databases">
        <authorList>
            <person name="de Groot N.N."/>
        </authorList>
    </citation>
    <scope>NUCLEOTIDE SEQUENCE [LARGE SCALE GENOMIC DNA]</scope>
    <source>
        <strain evidence="2 3">JCM 19513</strain>
    </source>
</reference>
<feature type="domain" description="YagK/YfjJ C-terminal" evidence="1">
    <location>
        <begin position="47"/>
        <end position="215"/>
    </location>
</feature>
<evidence type="ECO:0000313" key="3">
    <source>
        <dbReference type="Proteomes" id="UP000185766"/>
    </source>
</evidence>
<keyword evidence="3" id="KW-1185">Reference proteome</keyword>